<dbReference type="RefSeq" id="WP_373954580.1">
    <property type="nucleotide sequence ID" value="NZ_JBHDLN010000010.1"/>
</dbReference>
<gene>
    <name evidence="1" type="ORF">ACEU3E_20300</name>
</gene>
<dbReference type="PROSITE" id="PS01229">
    <property type="entry name" value="COF_2"/>
    <property type="match status" value="1"/>
</dbReference>
<accession>A0ABV4V373</accession>
<keyword evidence="2" id="KW-1185">Reference proteome</keyword>
<dbReference type="EC" id="3.1.3.-" evidence="1"/>
<dbReference type="CDD" id="cd07516">
    <property type="entry name" value="HAD_Pase"/>
    <property type="match status" value="1"/>
</dbReference>
<dbReference type="SFLD" id="SFLDS00003">
    <property type="entry name" value="Haloacid_Dehalogenase"/>
    <property type="match status" value="1"/>
</dbReference>
<dbReference type="InterPro" id="IPR023214">
    <property type="entry name" value="HAD_sf"/>
</dbReference>
<organism evidence="1 2">
    <name type="scientific">Paenibacillus oleatilyticus</name>
    <dbReference type="NCBI Taxonomy" id="2594886"/>
    <lineage>
        <taxon>Bacteria</taxon>
        <taxon>Bacillati</taxon>
        <taxon>Bacillota</taxon>
        <taxon>Bacilli</taxon>
        <taxon>Bacillales</taxon>
        <taxon>Paenibacillaceae</taxon>
        <taxon>Paenibacillus</taxon>
    </lineage>
</organism>
<dbReference type="NCBIfam" id="TIGR01484">
    <property type="entry name" value="HAD-SF-IIB"/>
    <property type="match status" value="1"/>
</dbReference>
<sequence length="274" mass="29968">MYKMLAIDIDDTLINDEKQITEGTKGALAAALAEGVIVTLATGRMYASARQLAGQLELNVPLITYQGSLVKNSIDGRVLYERTVPADAARLIFDFCESEGLHLQTYVNDVLYVKEDNDKAKAYAALSKIPYTVYPDFGELAAQPSMKLLIIDEPELLDRVAERLRGLTGGQVHITKSKPHFLEIVHIEGTKGHALAHLAEHFGIGLEQVIGIGDSWNDREMLEVAGLGVAMSNAVESLKEIADYVTFSNNEDGVKHVVEKFVLRREEAGAATEA</sequence>
<dbReference type="Gene3D" id="3.40.50.1000">
    <property type="entry name" value="HAD superfamily/HAD-like"/>
    <property type="match status" value="1"/>
</dbReference>
<evidence type="ECO:0000313" key="1">
    <source>
        <dbReference type="EMBL" id="MFB0844534.1"/>
    </source>
</evidence>
<name>A0ABV4V373_9BACL</name>
<dbReference type="GO" id="GO:0016787">
    <property type="term" value="F:hydrolase activity"/>
    <property type="evidence" value="ECO:0007669"/>
    <property type="project" value="UniProtKB-KW"/>
</dbReference>
<evidence type="ECO:0000313" key="2">
    <source>
        <dbReference type="Proteomes" id="UP001575622"/>
    </source>
</evidence>
<keyword evidence="1" id="KW-0378">Hydrolase</keyword>
<dbReference type="PANTHER" id="PTHR10000:SF8">
    <property type="entry name" value="HAD SUPERFAMILY HYDROLASE-LIKE, TYPE 3"/>
    <property type="match status" value="1"/>
</dbReference>
<comment type="caution">
    <text evidence="1">The sequence shown here is derived from an EMBL/GenBank/DDBJ whole genome shotgun (WGS) entry which is preliminary data.</text>
</comment>
<dbReference type="NCBIfam" id="TIGR00099">
    <property type="entry name" value="Cof-subfamily"/>
    <property type="match status" value="1"/>
</dbReference>
<reference evidence="1 2" key="1">
    <citation type="submission" date="2024-09" db="EMBL/GenBank/DDBJ databases">
        <authorList>
            <person name="Makale K.P.P."/>
            <person name="Makhzoum A."/>
            <person name="Rantong G."/>
            <person name="Rahube T.O."/>
        </authorList>
    </citation>
    <scope>NUCLEOTIDE SEQUENCE [LARGE SCALE GENOMIC DNA]</scope>
    <source>
        <strain evidence="1 2">KM_D13</strain>
    </source>
</reference>
<dbReference type="Gene3D" id="3.30.1240.10">
    <property type="match status" value="1"/>
</dbReference>
<protein>
    <submittedName>
        <fullName evidence="1">Cof-type HAD-IIB family hydrolase</fullName>
        <ecNumber evidence="1">3.1.3.-</ecNumber>
    </submittedName>
</protein>
<dbReference type="InterPro" id="IPR006379">
    <property type="entry name" value="HAD-SF_hydro_IIB"/>
</dbReference>
<proteinExistence type="predicted"/>
<dbReference type="InterPro" id="IPR000150">
    <property type="entry name" value="Cof"/>
</dbReference>
<dbReference type="Proteomes" id="UP001575622">
    <property type="component" value="Unassembled WGS sequence"/>
</dbReference>
<dbReference type="Pfam" id="PF08282">
    <property type="entry name" value="Hydrolase_3"/>
    <property type="match status" value="1"/>
</dbReference>
<dbReference type="EMBL" id="JBHDLN010000010">
    <property type="protein sequence ID" value="MFB0844534.1"/>
    <property type="molecule type" value="Genomic_DNA"/>
</dbReference>
<dbReference type="PANTHER" id="PTHR10000">
    <property type="entry name" value="PHOSPHOSERINE PHOSPHATASE"/>
    <property type="match status" value="1"/>
</dbReference>
<dbReference type="SUPFAM" id="SSF56784">
    <property type="entry name" value="HAD-like"/>
    <property type="match status" value="1"/>
</dbReference>
<dbReference type="SFLD" id="SFLDG01144">
    <property type="entry name" value="C2.B.4:_PGP_Like"/>
    <property type="match status" value="1"/>
</dbReference>
<dbReference type="SFLD" id="SFLDG01140">
    <property type="entry name" value="C2.B:_Phosphomannomutase_and_P"/>
    <property type="match status" value="1"/>
</dbReference>
<dbReference type="InterPro" id="IPR036412">
    <property type="entry name" value="HAD-like_sf"/>
</dbReference>